<gene>
    <name evidence="4" type="ORF">ADEAN_000498200</name>
</gene>
<dbReference type="PANTHER" id="PTHR13371:SF0">
    <property type="entry name" value="CENTROSOMAL PROTEIN OF 104 KDA"/>
    <property type="match status" value="1"/>
</dbReference>
<proteinExistence type="predicted"/>
<dbReference type="InterPro" id="IPR052607">
    <property type="entry name" value="CEP104-like"/>
</dbReference>
<organism evidence="4 5">
    <name type="scientific">Angomonas deanei</name>
    <dbReference type="NCBI Taxonomy" id="59799"/>
    <lineage>
        <taxon>Eukaryota</taxon>
        <taxon>Discoba</taxon>
        <taxon>Euglenozoa</taxon>
        <taxon>Kinetoplastea</taxon>
        <taxon>Metakinetoplastina</taxon>
        <taxon>Trypanosomatida</taxon>
        <taxon>Trypanosomatidae</taxon>
        <taxon>Strigomonadinae</taxon>
        <taxon>Angomonas</taxon>
    </lineage>
</organism>
<feature type="region of interest" description="Disordered" evidence="2">
    <location>
        <begin position="643"/>
        <end position="716"/>
    </location>
</feature>
<dbReference type="Pfam" id="PF21038">
    <property type="entry name" value="CEP104_N"/>
    <property type="match status" value="1"/>
</dbReference>
<reference evidence="4 5" key="1">
    <citation type="submission" date="2020-08" db="EMBL/GenBank/DDBJ databases">
        <authorList>
            <person name="Newling K."/>
            <person name="Davey J."/>
            <person name="Forrester S."/>
        </authorList>
    </citation>
    <scope>NUCLEOTIDE SEQUENCE [LARGE SCALE GENOMIC DNA]</scope>
    <source>
        <strain evidence="5">Crithidia deanei Carvalho (ATCC PRA-265)</strain>
    </source>
</reference>
<feature type="compositionally biased region" description="Basic and acidic residues" evidence="2">
    <location>
        <begin position="668"/>
        <end position="686"/>
    </location>
</feature>
<dbReference type="Pfam" id="PF21040">
    <property type="entry name" value="CEP104-like_TOG"/>
    <property type="match status" value="1"/>
</dbReference>
<feature type="domain" description="TOG" evidence="3">
    <location>
        <begin position="403"/>
        <end position="647"/>
    </location>
</feature>
<evidence type="ECO:0000313" key="4">
    <source>
        <dbReference type="EMBL" id="CAD2217504.1"/>
    </source>
</evidence>
<dbReference type="SMART" id="SM01349">
    <property type="entry name" value="TOG"/>
    <property type="match status" value="1"/>
</dbReference>
<dbReference type="InterPro" id="IPR008979">
    <property type="entry name" value="Galactose-bd-like_sf"/>
</dbReference>
<dbReference type="Gene3D" id="1.25.10.10">
    <property type="entry name" value="Leucine-rich Repeat Variant"/>
    <property type="match status" value="1"/>
</dbReference>
<feature type="coiled-coil region" evidence="1">
    <location>
        <begin position="240"/>
        <end position="267"/>
    </location>
</feature>
<sequence>MFKSEEKYGPRLALTLCSYTSEDDGYRAAALVNQTPTSCGWQSAKHCQYPQELIFHFDGAVTLNCLRILSHERKISSCIDVYIAQSTVEEIEAGVSRSLLAVEFVRLGHVRLDQNTLTNFSARELKTIGIQRQCSFVKLVLRKPHHNTYNLFQQVGLVAITAHGQMNRSISVWKDARCAIPVGEMVDVPLEQMVPLSLEEINTQSSSNTGTGEVMRRIKELDALKTKAISEEDYDLAAALKKEMDTLRDIGSKIAALEKEKDDAVRREDYTRAKEIKTEIQNLQSGPTVYVQAPPPVAKAAVAETQGSPAVQVAPSVPAPAAQGRHDEMKVGGKGYYDIDAAEAKSGTRSGAANTGSTISTDAGGAAWEKKLNNAIMKHCTDDIGPTALTGNSSTEGAGMEKDLGVFATACLWGKKGQLREAAVRGCFSDEGFSALMSHSAGCVDTLLLYFDSKGHGINDPVAGVVFATCEAVQKLANGSLPNSPPLSSIGGALNNLAGDFVLRTGDNNSRIRENVEGVLVTLARSTIGPDKIVSLLLVDPDKQGKKPAGVRTHVSRINLLTTFVDDFGVDPRNNPKALDSNVLMNSVVLPSLRHSNGEVRECAIKLFAKLLILDKRNVQQYFDGIKPAQQSLVEAQIDSFNNEGKKVDGGPDITADVSMISSSKPPPAREREPSPKKAAKRKESIEQPSPKSAPKRKESVEQPSPRSEARKTSASRELESRVFKTCQFCDEYNPSFTEAALDIHYVRSCPMLCPCPLCDQVTEISTLQEHLVSECELKDMVRACPRCHEAVTVEDYDEHVASKSCIDAKKSISVCPLCHAQFRAGAEGWQSHLAKAPGCPNNPRAYDGSGPIGV</sequence>
<dbReference type="Pfam" id="PF02151">
    <property type="entry name" value="UVR"/>
    <property type="match status" value="1"/>
</dbReference>
<name>A0A7G2CF49_9TRYP</name>
<accession>A0A7G2CF49</accession>
<dbReference type="Pfam" id="PF21039">
    <property type="entry name" value="CEP104_ZnF"/>
    <property type="match status" value="1"/>
</dbReference>
<evidence type="ECO:0000256" key="2">
    <source>
        <dbReference type="SAM" id="MobiDB-lite"/>
    </source>
</evidence>
<dbReference type="EMBL" id="LR877153">
    <property type="protein sequence ID" value="CAD2217504.1"/>
    <property type="molecule type" value="Genomic_DNA"/>
</dbReference>
<dbReference type="VEuPathDB" id="TriTrypDB:ADEAN_000498200"/>
<evidence type="ECO:0000313" key="5">
    <source>
        <dbReference type="Proteomes" id="UP000515908"/>
    </source>
</evidence>
<dbReference type="InterPro" id="IPR048738">
    <property type="entry name" value="CEP104_Znf"/>
</dbReference>
<evidence type="ECO:0000259" key="3">
    <source>
        <dbReference type="SMART" id="SM01349"/>
    </source>
</evidence>
<dbReference type="PANTHER" id="PTHR13371">
    <property type="entry name" value="GLYCINE-, GLUTAMATE-, THIENYLCYCLOHEXYLPIPERIDINE-BINDING PROTEIN"/>
    <property type="match status" value="1"/>
</dbReference>
<dbReference type="InterPro" id="IPR011989">
    <property type="entry name" value="ARM-like"/>
</dbReference>
<keyword evidence="5" id="KW-1185">Reference proteome</keyword>
<dbReference type="InterPro" id="IPR048739">
    <property type="entry name" value="CEP104_N"/>
</dbReference>
<dbReference type="InterPro" id="IPR001943">
    <property type="entry name" value="UVR_dom"/>
</dbReference>
<dbReference type="InterPro" id="IPR034085">
    <property type="entry name" value="TOG"/>
</dbReference>
<protein>
    <submittedName>
        <fullName evidence="4">UvrB/uvrC motif containing protein, putative</fullName>
    </submittedName>
</protein>
<dbReference type="AlphaFoldDB" id="A0A7G2CF49"/>
<dbReference type="SUPFAM" id="SSF49785">
    <property type="entry name" value="Galactose-binding domain-like"/>
    <property type="match status" value="1"/>
</dbReference>
<keyword evidence="1" id="KW-0175">Coiled coil</keyword>
<dbReference type="GO" id="GO:0005929">
    <property type="term" value="C:cilium"/>
    <property type="evidence" value="ECO:0007669"/>
    <property type="project" value="TreeGrafter"/>
</dbReference>
<dbReference type="Proteomes" id="UP000515908">
    <property type="component" value="Chromosome 09"/>
</dbReference>
<evidence type="ECO:0000256" key="1">
    <source>
        <dbReference type="SAM" id="Coils"/>
    </source>
</evidence>